<keyword evidence="9" id="KW-0046">Antibiotic resistance</keyword>
<evidence type="ECO:0000259" key="12">
    <source>
        <dbReference type="Pfam" id="PF00905"/>
    </source>
</evidence>
<evidence type="ECO:0000256" key="3">
    <source>
        <dbReference type="ARBA" id="ARBA00007898"/>
    </source>
</evidence>
<feature type="domain" description="Penicillin-binding protein transpeptidase" evidence="12">
    <location>
        <begin position="295"/>
        <end position="620"/>
    </location>
</feature>
<dbReference type="SUPFAM" id="SSF56601">
    <property type="entry name" value="beta-lactamase/transpeptidase-like"/>
    <property type="match status" value="1"/>
</dbReference>
<dbReference type="InterPro" id="IPR036138">
    <property type="entry name" value="PBP_dimer_sf"/>
</dbReference>
<evidence type="ECO:0000256" key="8">
    <source>
        <dbReference type="ARBA" id="ARBA00023136"/>
    </source>
</evidence>
<reference evidence="14" key="1">
    <citation type="submission" date="2021-01" db="EMBL/GenBank/DDBJ databases">
        <title>Modified the classification status of verrucomicrobia.</title>
        <authorList>
            <person name="Feng X."/>
        </authorList>
    </citation>
    <scope>NUCLEOTIDE SEQUENCE</scope>
    <source>
        <strain evidence="14">JCM 18052</strain>
    </source>
</reference>
<dbReference type="Gene3D" id="3.40.710.10">
    <property type="entry name" value="DD-peptidase/beta-lactamase superfamily"/>
    <property type="match status" value="1"/>
</dbReference>
<evidence type="ECO:0000256" key="2">
    <source>
        <dbReference type="ARBA" id="ARBA00004370"/>
    </source>
</evidence>
<dbReference type="Proteomes" id="UP000600139">
    <property type="component" value="Unassembled WGS sequence"/>
</dbReference>
<dbReference type="RefSeq" id="WP_200352787.1">
    <property type="nucleotide sequence ID" value="NZ_BAABHZ010000001.1"/>
</dbReference>
<dbReference type="SUPFAM" id="SSF56519">
    <property type="entry name" value="Penicillin binding protein dimerisation domain"/>
    <property type="match status" value="1"/>
</dbReference>
<dbReference type="GO" id="GO:0071555">
    <property type="term" value="P:cell wall organization"/>
    <property type="evidence" value="ECO:0007669"/>
    <property type="project" value="TreeGrafter"/>
</dbReference>
<dbReference type="GO" id="GO:0008658">
    <property type="term" value="F:penicillin binding"/>
    <property type="evidence" value="ECO:0007669"/>
    <property type="project" value="InterPro"/>
</dbReference>
<comment type="subcellular location">
    <subcellularLocation>
        <location evidence="2">Membrane</location>
    </subcellularLocation>
</comment>
<keyword evidence="5" id="KW-0121">Carboxypeptidase</keyword>
<keyword evidence="5" id="KW-0645">Protease</keyword>
<evidence type="ECO:0000256" key="4">
    <source>
        <dbReference type="ARBA" id="ARBA00012865"/>
    </source>
</evidence>
<comment type="similarity">
    <text evidence="3">Belongs to the class-D beta-lactamase family.</text>
</comment>
<dbReference type="Gene3D" id="3.90.1310.10">
    <property type="entry name" value="Penicillin-binding protein 2a (Domain 2)"/>
    <property type="match status" value="1"/>
</dbReference>
<dbReference type="InterPro" id="IPR012338">
    <property type="entry name" value="Beta-lactam/transpept-like"/>
</dbReference>
<keyword evidence="11" id="KW-1133">Transmembrane helix</keyword>
<name>A0A934R6H7_9BACT</name>
<dbReference type="InterPro" id="IPR005311">
    <property type="entry name" value="PBP_dimer"/>
</dbReference>
<evidence type="ECO:0000256" key="7">
    <source>
        <dbReference type="ARBA" id="ARBA00022801"/>
    </source>
</evidence>
<proteinExistence type="inferred from homology"/>
<comment type="catalytic activity">
    <reaction evidence="1">
        <text>a beta-lactam + H2O = a substituted beta-amino acid</text>
        <dbReference type="Rhea" id="RHEA:20401"/>
        <dbReference type="ChEBI" id="CHEBI:15377"/>
        <dbReference type="ChEBI" id="CHEBI:35627"/>
        <dbReference type="ChEBI" id="CHEBI:140347"/>
        <dbReference type="EC" id="3.5.2.6"/>
    </reaction>
</comment>
<evidence type="ECO:0000256" key="10">
    <source>
        <dbReference type="SAM" id="MobiDB-lite"/>
    </source>
</evidence>
<dbReference type="GO" id="GO:0008800">
    <property type="term" value="F:beta-lactamase activity"/>
    <property type="evidence" value="ECO:0007669"/>
    <property type="project" value="UniProtKB-EC"/>
</dbReference>
<evidence type="ECO:0000256" key="5">
    <source>
        <dbReference type="ARBA" id="ARBA00022645"/>
    </source>
</evidence>
<evidence type="ECO:0000259" key="13">
    <source>
        <dbReference type="Pfam" id="PF03717"/>
    </source>
</evidence>
<dbReference type="GO" id="GO:0004180">
    <property type="term" value="F:carboxypeptidase activity"/>
    <property type="evidence" value="ECO:0007669"/>
    <property type="project" value="UniProtKB-KW"/>
</dbReference>
<dbReference type="AlphaFoldDB" id="A0A934R6H7"/>
<evidence type="ECO:0000256" key="6">
    <source>
        <dbReference type="ARBA" id="ARBA00022729"/>
    </source>
</evidence>
<keyword evidence="6" id="KW-0732">Signal</keyword>
<dbReference type="EC" id="3.5.2.6" evidence="4"/>
<dbReference type="Pfam" id="PF00905">
    <property type="entry name" value="Transpeptidase"/>
    <property type="match status" value="1"/>
</dbReference>
<evidence type="ECO:0000313" key="15">
    <source>
        <dbReference type="Proteomes" id="UP000600139"/>
    </source>
</evidence>
<dbReference type="PANTHER" id="PTHR30627:SF6">
    <property type="entry name" value="BETA-LACTAMASE YBXI-RELATED"/>
    <property type="match status" value="1"/>
</dbReference>
<dbReference type="GO" id="GO:0005886">
    <property type="term" value="C:plasma membrane"/>
    <property type="evidence" value="ECO:0007669"/>
    <property type="project" value="TreeGrafter"/>
</dbReference>
<dbReference type="InterPro" id="IPR001460">
    <property type="entry name" value="PCN-bd_Tpept"/>
</dbReference>
<sequence length="740" mass="80347">MEPSYRLRLYLLTALILVGFGGLLSRLHEFQIVNRDEYLRKVPGNRTVTVREPGIRGEITDRNGITLAKNVRNYEVSLNLDEIRQAYLAQHEDPEIEKLTKEDGMSRKRVEKDIVAIVTDGPVRILGAPGLDLARPYNAKELRTHYITHGGLVPFSYRSDLTYEEFAKFAEHNLDLPGVYLSLRPQRDYPYGALASHVLGYITKWKKGDVPESAMRKYDHYIGDDKGIAGVEATMDKYLQGPEGQKAVVKDEKGRTIRMSDYTKPGSGAKVKLAIDAPVQYLLENTLRYAGRAAGVIMDVNTGEVLAMASIPDLNPNDFYPTISQSNFDGYNHNKLAPLTNRAISPFPPGSTMKIPISISAALVNMANKHYTCNGYVSYGNARVKCWIGRPPHNSSHGGQNISEAIQHSCNPYFNHLANSMPRDALIEGCSMVNIGKRTGIELPSEDSGILTGSRAWRAAYPNEALTDHAVAMLSIGQGQSMATPLQVCSVAACVANGGKYYQPRVVKEVISESGKVLVADTPKLQIDLIKAGIKPADFELIRKGMFMSTNERGGTSGKVKLPNIVAASKSGTAQATEFGKFTNTSWIMSFAPYENPKYAVCIMVQNAQSGGAVVGPLVNLVYRGLFARDLKGIRLPLKPQTKVPGYIGENIKAIEITPEAIAAVEAGDTSPAPEAISAVAAEIPPATEEEVGETGEESGDVPPTIQPEPVTDTIPLPTVTPAADAEGSVIPKALPVKED</sequence>
<keyword evidence="11" id="KW-0812">Transmembrane</keyword>
<keyword evidence="15" id="KW-1185">Reference proteome</keyword>
<evidence type="ECO:0000256" key="11">
    <source>
        <dbReference type="SAM" id="Phobius"/>
    </source>
</evidence>
<organism evidence="14 15">
    <name type="scientific">Luteolibacter yonseiensis</name>
    <dbReference type="NCBI Taxonomy" id="1144680"/>
    <lineage>
        <taxon>Bacteria</taxon>
        <taxon>Pseudomonadati</taxon>
        <taxon>Verrucomicrobiota</taxon>
        <taxon>Verrucomicrobiia</taxon>
        <taxon>Verrucomicrobiales</taxon>
        <taxon>Verrucomicrobiaceae</taxon>
        <taxon>Luteolibacter</taxon>
    </lineage>
</organism>
<evidence type="ECO:0000313" key="14">
    <source>
        <dbReference type="EMBL" id="MBK1817859.1"/>
    </source>
</evidence>
<feature type="compositionally biased region" description="Acidic residues" evidence="10">
    <location>
        <begin position="688"/>
        <end position="700"/>
    </location>
</feature>
<keyword evidence="7" id="KW-0378">Hydrolase</keyword>
<comment type="caution">
    <text evidence="14">The sequence shown here is derived from an EMBL/GenBank/DDBJ whole genome shotgun (WGS) entry which is preliminary data.</text>
</comment>
<dbReference type="InterPro" id="IPR050515">
    <property type="entry name" value="Beta-lactam/transpept"/>
</dbReference>
<evidence type="ECO:0000256" key="1">
    <source>
        <dbReference type="ARBA" id="ARBA00001526"/>
    </source>
</evidence>
<dbReference type="PANTHER" id="PTHR30627">
    <property type="entry name" value="PEPTIDOGLYCAN D,D-TRANSPEPTIDASE"/>
    <property type="match status" value="1"/>
</dbReference>
<dbReference type="EMBL" id="JAENIK010000012">
    <property type="protein sequence ID" value="MBK1817859.1"/>
    <property type="molecule type" value="Genomic_DNA"/>
</dbReference>
<gene>
    <name evidence="14" type="ORF">JIN84_19720</name>
</gene>
<dbReference type="Pfam" id="PF03717">
    <property type="entry name" value="PBP_dimer"/>
    <property type="match status" value="1"/>
</dbReference>
<protein>
    <recommendedName>
        <fullName evidence="4">beta-lactamase</fullName>
        <ecNumber evidence="4">3.5.2.6</ecNumber>
    </recommendedName>
</protein>
<dbReference type="GO" id="GO:0046677">
    <property type="term" value="P:response to antibiotic"/>
    <property type="evidence" value="ECO:0007669"/>
    <property type="project" value="UniProtKB-KW"/>
</dbReference>
<accession>A0A934R6H7</accession>
<feature type="transmembrane region" description="Helical" evidence="11">
    <location>
        <begin position="7"/>
        <end position="25"/>
    </location>
</feature>
<keyword evidence="8 11" id="KW-0472">Membrane</keyword>
<evidence type="ECO:0000256" key="9">
    <source>
        <dbReference type="ARBA" id="ARBA00023251"/>
    </source>
</evidence>
<feature type="region of interest" description="Disordered" evidence="10">
    <location>
        <begin position="684"/>
        <end position="740"/>
    </location>
</feature>
<feature type="domain" description="Penicillin-binding protein dimerisation" evidence="13">
    <location>
        <begin position="52"/>
        <end position="258"/>
    </location>
</feature>